<keyword evidence="8" id="KW-0756">Sterol biosynthesis</keyword>
<evidence type="ECO:0000313" key="14">
    <source>
        <dbReference type="EMBL" id="EEP77592.1"/>
    </source>
</evidence>
<evidence type="ECO:0000256" key="2">
    <source>
        <dbReference type="ARBA" id="ARBA00005377"/>
    </source>
</evidence>
<evidence type="ECO:0000256" key="9">
    <source>
        <dbReference type="ARBA" id="ARBA00023098"/>
    </source>
</evidence>
<comment type="similarity">
    <text evidence="2">Belongs to the ERG28 family.</text>
</comment>
<evidence type="ECO:0000256" key="6">
    <source>
        <dbReference type="ARBA" id="ARBA00022955"/>
    </source>
</evidence>
<name>C4JG43_UNCRE</name>
<keyword evidence="9" id="KW-0443">Lipid metabolism</keyword>
<keyword evidence="7" id="KW-1133">Transmembrane helix</keyword>
<protein>
    <recommendedName>
        <fullName evidence="16">Ergosterol biosynthesis protein</fullName>
    </recommendedName>
</protein>
<dbReference type="HOGENOM" id="CLU_114589_0_0_1"/>
<sequence length="154" mass="17549">MSLASYLPQHEGYLPKWLLLVSVVSTLNTLQAYANPTYTGQLYAATPVTPLSSRKFGTWTFLSSVIRLYAAYYITDQHVYDLAIWTYGIALTHFVSEWLVFGSARAKGRFLSPLVVASASFTWMMTQRGWPWRLERGVWRVDDFSAARAIAHFL</sequence>
<evidence type="ECO:0000256" key="10">
    <source>
        <dbReference type="ARBA" id="ARBA00023136"/>
    </source>
</evidence>
<keyword evidence="6" id="KW-0752">Steroid biosynthesis</keyword>
<keyword evidence="5" id="KW-0256">Endoplasmic reticulum</keyword>
<comment type="subcellular location">
    <subcellularLocation>
        <location evidence="1">Endoplasmic reticulum membrane</location>
        <topology evidence="1">Multi-pass membrane protein</topology>
    </subcellularLocation>
</comment>
<evidence type="ECO:0000256" key="7">
    <source>
        <dbReference type="ARBA" id="ARBA00022989"/>
    </source>
</evidence>
<evidence type="ECO:0000256" key="1">
    <source>
        <dbReference type="ARBA" id="ARBA00004477"/>
    </source>
</evidence>
<keyword evidence="13" id="KW-0732">Signal</keyword>
<dbReference type="GO" id="GO:0005789">
    <property type="term" value="C:endoplasmic reticulum membrane"/>
    <property type="evidence" value="ECO:0007669"/>
    <property type="project" value="UniProtKB-SubCell"/>
</dbReference>
<dbReference type="VEuPathDB" id="FungiDB:UREG_02441"/>
<dbReference type="PANTHER" id="PTHR15451:SF19">
    <property type="entry name" value="ERGOSTEROL BIOSYNTHETIC PROTEIN 28 HOMOLOG"/>
    <property type="match status" value="1"/>
</dbReference>
<keyword evidence="4" id="KW-0812">Transmembrane</keyword>
<keyword evidence="3" id="KW-0444">Lipid biosynthesis</keyword>
<dbReference type="Pfam" id="PF03694">
    <property type="entry name" value="Erg28"/>
    <property type="match status" value="1"/>
</dbReference>
<organism evidence="14 15">
    <name type="scientific">Uncinocarpus reesii (strain UAMH 1704)</name>
    <dbReference type="NCBI Taxonomy" id="336963"/>
    <lineage>
        <taxon>Eukaryota</taxon>
        <taxon>Fungi</taxon>
        <taxon>Dikarya</taxon>
        <taxon>Ascomycota</taxon>
        <taxon>Pezizomycotina</taxon>
        <taxon>Eurotiomycetes</taxon>
        <taxon>Eurotiomycetidae</taxon>
        <taxon>Onygenales</taxon>
        <taxon>Onygenaceae</taxon>
        <taxon>Uncinocarpus</taxon>
    </lineage>
</organism>
<keyword evidence="10" id="KW-0472">Membrane</keyword>
<dbReference type="RefSeq" id="XP_002542925.1">
    <property type="nucleotide sequence ID" value="XM_002542879.1"/>
</dbReference>
<dbReference type="AlphaFoldDB" id="C4JG43"/>
<evidence type="ECO:0000256" key="12">
    <source>
        <dbReference type="ARBA" id="ARBA00023221"/>
    </source>
</evidence>
<gene>
    <name evidence="14" type="ORF">UREG_02441</name>
</gene>
<dbReference type="GeneID" id="8437952"/>
<dbReference type="OrthoDB" id="6485510at2759"/>
<evidence type="ECO:0000256" key="13">
    <source>
        <dbReference type="SAM" id="SignalP"/>
    </source>
</evidence>
<feature type="chain" id="PRO_5002939406" description="Ergosterol biosynthesis protein" evidence="13">
    <location>
        <begin position="35"/>
        <end position="154"/>
    </location>
</feature>
<dbReference type="GO" id="GO:0030674">
    <property type="term" value="F:protein-macromolecule adaptor activity"/>
    <property type="evidence" value="ECO:0007669"/>
    <property type="project" value="TreeGrafter"/>
</dbReference>
<evidence type="ECO:0000256" key="5">
    <source>
        <dbReference type="ARBA" id="ARBA00022824"/>
    </source>
</evidence>
<keyword evidence="15" id="KW-1185">Reference proteome</keyword>
<evidence type="ECO:0008006" key="16">
    <source>
        <dbReference type="Google" id="ProtNLM"/>
    </source>
</evidence>
<proteinExistence type="inferred from homology"/>
<feature type="signal peptide" evidence="13">
    <location>
        <begin position="1"/>
        <end position="34"/>
    </location>
</feature>
<evidence type="ECO:0000256" key="4">
    <source>
        <dbReference type="ARBA" id="ARBA00022692"/>
    </source>
</evidence>
<dbReference type="eggNOG" id="KOG3455">
    <property type="taxonomic scope" value="Eukaryota"/>
</dbReference>
<dbReference type="OMA" id="NIAIWTY"/>
<dbReference type="FunCoup" id="C4JG43">
    <property type="interactions" value="201"/>
</dbReference>
<dbReference type="InterPro" id="IPR005352">
    <property type="entry name" value="Erg28"/>
</dbReference>
<accession>C4JG43</accession>
<reference evidence="15" key="1">
    <citation type="journal article" date="2009" name="Genome Res.">
        <title>Comparative genomic analyses of the human fungal pathogens Coccidioides and their relatives.</title>
        <authorList>
            <person name="Sharpton T.J."/>
            <person name="Stajich J.E."/>
            <person name="Rounsley S.D."/>
            <person name="Gardner M.J."/>
            <person name="Wortman J.R."/>
            <person name="Jordar V.S."/>
            <person name="Maiti R."/>
            <person name="Kodira C.D."/>
            <person name="Neafsey D.E."/>
            <person name="Zeng Q."/>
            <person name="Hung C.-Y."/>
            <person name="McMahan C."/>
            <person name="Muszewska A."/>
            <person name="Grynberg M."/>
            <person name="Mandel M.A."/>
            <person name="Kellner E.M."/>
            <person name="Barker B.M."/>
            <person name="Galgiani J.N."/>
            <person name="Orbach M.J."/>
            <person name="Kirkland T.N."/>
            <person name="Cole G.T."/>
            <person name="Henn M.R."/>
            <person name="Birren B.W."/>
            <person name="Taylor J.W."/>
        </authorList>
    </citation>
    <scope>NUCLEOTIDE SEQUENCE [LARGE SCALE GENOMIC DNA]</scope>
    <source>
        <strain evidence="15">UAMH 1704</strain>
    </source>
</reference>
<evidence type="ECO:0000256" key="8">
    <source>
        <dbReference type="ARBA" id="ARBA00023011"/>
    </source>
</evidence>
<dbReference type="KEGG" id="ure:UREG_02441"/>
<dbReference type="InParanoid" id="C4JG43"/>
<dbReference type="STRING" id="336963.C4JG43"/>
<evidence type="ECO:0000256" key="11">
    <source>
        <dbReference type="ARBA" id="ARBA00023166"/>
    </source>
</evidence>
<keyword evidence="12" id="KW-0753">Steroid metabolism</keyword>
<evidence type="ECO:0000313" key="15">
    <source>
        <dbReference type="Proteomes" id="UP000002058"/>
    </source>
</evidence>
<dbReference type="PANTHER" id="PTHR15451">
    <property type="entry name" value="ERGOSTEROL BIOSYNTHETIC PROTEIN 28-RELATED"/>
    <property type="match status" value="1"/>
</dbReference>
<dbReference type="Proteomes" id="UP000002058">
    <property type="component" value="Unassembled WGS sequence"/>
</dbReference>
<dbReference type="GO" id="GO:0016126">
    <property type="term" value="P:sterol biosynthetic process"/>
    <property type="evidence" value="ECO:0007669"/>
    <property type="project" value="UniProtKB-KW"/>
</dbReference>
<keyword evidence="11" id="KW-1207">Sterol metabolism</keyword>
<evidence type="ECO:0000256" key="3">
    <source>
        <dbReference type="ARBA" id="ARBA00022516"/>
    </source>
</evidence>
<dbReference type="EMBL" id="CH476615">
    <property type="protein sequence ID" value="EEP77592.1"/>
    <property type="molecule type" value="Genomic_DNA"/>
</dbReference>